<dbReference type="SUPFAM" id="SSF52266">
    <property type="entry name" value="SGNH hydrolase"/>
    <property type="match status" value="1"/>
</dbReference>
<dbReference type="InterPro" id="IPR036514">
    <property type="entry name" value="SGNH_hydro_sf"/>
</dbReference>
<evidence type="ECO:0000313" key="2">
    <source>
        <dbReference type="EMBL" id="KAF9444420.1"/>
    </source>
</evidence>
<keyword evidence="3" id="KW-1185">Reference proteome</keyword>
<accession>A0A9P5X5H9</accession>
<proteinExistence type="predicted"/>
<organism evidence="2 3">
    <name type="scientific">Macrolepiota fuliginosa MF-IS2</name>
    <dbReference type="NCBI Taxonomy" id="1400762"/>
    <lineage>
        <taxon>Eukaryota</taxon>
        <taxon>Fungi</taxon>
        <taxon>Dikarya</taxon>
        <taxon>Basidiomycota</taxon>
        <taxon>Agaricomycotina</taxon>
        <taxon>Agaricomycetes</taxon>
        <taxon>Agaricomycetidae</taxon>
        <taxon>Agaricales</taxon>
        <taxon>Agaricineae</taxon>
        <taxon>Agaricaceae</taxon>
        <taxon>Macrolepiota</taxon>
    </lineage>
</organism>
<comment type="caution">
    <text evidence="2">The sequence shown here is derived from an EMBL/GenBank/DDBJ whole genome shotgun (WGS) entry which is preliminary data.</text>
</comment>
<reference evidence="2" key="1">
    <citation type="submission" date="2020-11" db="EMBL/GenBank/DDBJ databases">
        <authorList>
            <consortium name="DOE Joint Genome Institute"/>
            <person name="Ahrendt S."/>
            <person name="Riley R."/>
            <person name="Andreopoulos W."/>
            <person name="Labutti K."/>
            <person name="Pangilinan J."/>
            <person name="Ruiz-Duenas F.J."/>
            <person name="Barrasa J.M."/>
            <person name="Sanchez-Garcia M."/>
            <person name="Camarero S."/>
            <person name="Miyauchi S."/>
            <person name="Serrano A."/>
            <person name="Linde D."/>
            <person name="Babiker R."/>
            <person name="Drula E."/>
            <person name="Ayuso-Fernandez I."/>
            <person name="Pacheco R."/>
            <person name="Padilla G."/>
            <person name="Ferreira P."/>
            <person name="Barriuso J."/>
            <person name="Kellner H."/>
            <person name="Castanera R."/>
            <person name="Alfaro M."/>
            <person name="Ramirez L."/>
            <person name="Pisabarro A.G."/>
            <person name="Kuo A."/>
            <person name="Tritt A."/>
            <person name="Lipzen A."/>
            <person name="He G."/>
            <person name="Yan M."/>
            <person name="Ng V."/>
            <person name="Cullen D."/>
            <person name="Martin F."/>
            <person name="Rosso M.-N."/>
            <person name="Henrissat B."/>
            <person name="Hibbett D."/>
            <person name="Martinez A.T."/>
            <person name="Grigoriev I.V."/>
        </authorList>
    </citation>
    <scope>NUCLEOTIDE SEQUENCE</scope>
    <source>
        <strain evidence="2">MF-IS2</strain>
    </source>
</reference>
<feature type="signal peptide" evidence="1">
    <location>
        <begin position="1"/>
        <end position="17"/>
    </location>
</feature>
<keyword evidence="1" id="KW-0732">Signal</keyword>
<protein>
    <submittedName>
        <fullName evidence="2">Carbohydrate esterase family 16 protein</fullName>
    </submittedName>
</protein>
<sequence length="315" mass="32872">MSPAISFFLASISIAAAVVLPRQDITLAVSPVCATLGGAPGDINVGLPPLSSFSTIVTFGDSYTDGGVHDGSALGAPVLDQPNPFAGGRYTNGPVWAEYLANVAGATLKDYAMRGAVVATGQWPSLTGTKSSDLLTQANTFISQAGPRPAADSTLYVLFFGIEDYVLSHDNGDSDLSNPAGNIAFTILRLASSPVFGKNFLIIDNHGRGTETTAGANFKAEVFQSLASLRDYGLNVGFVDLSTVWDGVLGSSPGYQAFGYTSTSACLASTTTTDGSCADPDHAFYWFPGAPTTATHKIISDYIQAVWKKCQGYSF</sequence>
<dbReference type="OrthoDB" id="1600564at2759"/>
<dbReference type="GO" id="GO:0016788">
    <property type="term" value="F:hydrolase activity, acting on ester bonds"/>
    <property type="evidence" value="ECO:0007669"/>
    <property type="project" value="InterPro"/>
</dbReference>
<dbReference type="EMBL" id="MU151377">
    <property type="protein sequence ID" value="KAF9444420.1"/>
    <property type="molecule type" value="Genomic_DNA"/>
</dbReference>
<evidence type="ECO:0000256" key="1">
    <source>
        <dbReference type="SAM" id="SignalP"/>
    </source>
</evidence>
<gene>
    <name evidence="2" type="ORF">P691DRAFT_711874</name>
</gene>
<dbReference type="Proteomes" id="UP000807342">
    <property type="component" value="Unassembled WGS sequence"/>
</dbReference>
<feature type="chain" id="PRO_5040461381" evidence="1">
    <location>
        <begin position="18"/>
        <end position="315"/>
    </location>
</feature>
<dbReference type="Gene3D" id="3.40.50.1110">
    <property type="entry name" value="SGNH hydrolase"/>
    <property type="match status" value="1"/>
</dbReference>
<dbReference type="AlphaFoldDB" id="A0A9P5X5H9"/>
<name>A0A9P5X5H9_9AGAR</name>
<dbReference type="InterPro" id="IPR001087">
    <property type="entry name" value="GDSL"/>
</dbReference>
<dbReference type="Pfam" id="PF00657">
    <property type="entry name" value="Lipase_GDSL"/>
    <property type="match status" value="1"/>
</dbReference>
<evidence type="ECO:0000313" key="3">
    <source>
        <dbReference type="Proteomes" id="UP000807342"/>
    </source>
</evidence>